<dbReference type="PANTHER" id="PTHR31793:SF24">
    <property type="entry name" value="LONG-CHAIN ACYL-COA THIOESTERASE FADM"/>
    <property type="match status" value="1"/>
</dbReference>
<dbReference type="PANTHER" id="PTHR31793">
    <property type="entry name" value="4-HYDROXYBENZOYL-COA THIOESTERASE FAMILY MEMBER"/>
    <property type="match status" value="1"/>
</dbReference>
<evidence type="ECO:0000256" key="2">
    <source>
        <dbReference type="ARBA" id="ARBA00022801"/>
    </source>
</evidence>
<comment type="similarity">
    <text evidence="1">Belongs to the 4-hydroxybenzoyl-CoA thioesterase family.</text>
</comment>
<dbReference type="CDD" id="cd00586">
    <property type="entry name" value="4HBT"/>
    <property type="match status" value="1"/>
</dbReference>
<dbReference type="InterPro" id="IPR029069">
    <property type="entry name" value="HotDog_dom_sf"/>
</dbReference>
<protein>
    <submittedName>
        <fullName evidence="3">Acyl-CoA thioesterase</fullName>
    </submittedName>
</protein>
<name>A0ABS8BLZ2_9NEIS</name>
<evidence type="ECO:0000313" key="3">
    <source>
        <dbReference type="EMBL" id="MCB5196642.1"/>
    </source>
</evidence>
<keyword evidence="4" id="KW-1185">Reference proteome</keyword>
<reference evidence="3 4" key="1">
    <citation type="submission" date="2021-10" db="EMBL/GenBank/DDBJ databases">
        <authorList>
            <person name="Chen M."/>
        </authorList>
    </citation>
    <scope>NUCLEOTIDE SEQUENCE [LARGE SCALE GENOMIC DNA]</scope>
    <source>
        <strain evidence="3 4">H3-26</strain>
    </source>
</reference>
<comment type="caution">
    <text evidence="3">The sequence shown here is derived from an EMBL/GenBank/DDBJ whole genome shotgun (WGS) entry which is preliminary data.</text>
</comment>
<keyword evidence="2" id="KW-0378">Hydrolase</keyword>
<dbReference type="PIRSF" id="PIRSF003230">
    <property type="entry name" value="YbgC"/>
    <property type="match status" value="1"/>
</dbReference>
<dbReference type="EMBL" id="JAJAWG010000006">
    <property type="protein sequence ID" value="MCB5196642.1"/>
    <property type="molecule type" value="Genomic_DNA"/>
</dbReference>
<dbReference type="Gene3D" id="3.10.129.10">
    <property type="entry name" value="Hotdog Thioesterase"/>
    <property type="match status" value="1"/>
</dbReference>
<dbReference type="RefSeq" id="WP_226764394.1">
    <property type="nucleotide sequence ID" value="NZ_JAJAWG010000006.1"/>
</dbReference>
<dbReference type="InterPro" id="IPR006684">
    <property type="entry name" value="YbgC/YbaW"/>
</dbReference>
<evidence type="ECO:0000256" key="1">
    <source>
        <dbReference type="ARBA" id="ARBA00005953"/>
    </source>
</evidence>
<dbReference type="InterPro" id="IPR050563">
    <property type="entry name" value="4-hydroxybenzoyl-CoA_TE"/>
</dbReference>
<evidence type="ECO:0000313" key="4">
    <source>
        <dbReference type="Proteomes" id="UP001198034"/>
    </source>
</evidence>
<proteinExistence type="inferred from homology"/>
<dbReference type="Pfam" id="PF13279">
    <property type="entry name" value="4HBT_2"/>
    <property type="match status" value="1"/>
</dbReference>
<accession>A0ABS8BLZ2</accession>
<dbReference type="Proteomes" id="UP001198034">
    <property type="component" value="Unassembled WGS sequence"/>
</dbReference>
<dbReference type="SUPFAM" id="SSF54637">
    <property type="entry name" value="Thioesterase/thiol ester dehydrase-isomerase"/>
    <property type="match status" value="1"/>
</dbReference>
<sequence>MAHLTPIKVHGFHLDLYGHVNNARYLEFLEEARWGLMEEYGDLSWFMAQKMALVVSRVDIRYIRAATMGDQLLIETRLVELLPREGKIHQRIVRKDNGKVVAEADISFAVIHPEQRGALLIEGELFERFNQVLIATSESE</sequence>
<organism evidence="3 4">
    <name type="scientific">Deefgea salmonis</name>
    <dbReference type="NCBI Taxonomy" id="2875502"/>
    <lineage>
        <taxon>Bacteria</taxon>
        <taxon>Pseudomonadati</taxon>
        <taxon>Pseudomonadota</taxon>
        <taxon>Betaproteobacteria</taxon>
        <taxon>Neisseriales</taxon>
        <taxon>Chitinibacteraceae</taxon>
        <taxon>Deefgea</taxon>
    </lineage>
</organism>
<gene>
    <name evidence="3" type="ORF">LG219_10230</name>
</gene>